<reference evidence="1 2" key="1">
    <citation type="journal article" date="2019" name="Appl. Microbiol. Biotechnol.">
        <title>Genome sequence of Isaria javanica and comparative genome analysis insights into family S53 peptidase evolution in fungal entomopathogens.</title>
        <authorList>
            <person name="Lin R."/>
            <person name="Zhang X."/>
            <person name="Xin B."/>
            <person name="Zou M."/>
            <person name="Gao Y."/>
            <person name="Qin F."/>
            <person name="Hu Q."/>
            <person name="Xie B."/>
            <person name="Cheng X."/>
        </authorList>
    </citation>
    <scope>NUCLEOTIDE SEQUENCE [LARGE SCALE GENOMIC DNA]</scope>
    <source>
        <strain evidence="1 2">IJ1G</strain>
    </source>
</reference>
<evidence type="ECO:0000313" key="1">
    <source>
        <dbReference type="EMBL" id="TQV93275.1"/>
    </source>
</evidence>
<dbReference type="EMBL" id="SPUK01000012">
    <property type="protein sequence ID" value="TQV93275.1"/>
    <property type="molecule type" value="Genomic_DNA"/>
</dbReference>
<name>A0A545UUZ2_9HYPO</name>
<dbReference type="AlphaFoldDB" id="A0A545UUZ2"/>
<dbReference type="Proteomes" id="UP000315783">
    <property type="component" value="Unassembled WGS sequence"/>
</dbReference>
<keyword evidence="2" id="KW-1185">Reference proteome</keyword>
<accession>A0A545UUZ2</accession>
<gene>
    <name evidence="1" type="ORF">IF1G_07853</name>
</gene>
<organism evidence="1 2">
    <name type="scientific">Cordyceps javanica</name>
    <dbReference type="NCBI Taxonomy" id="43265"/>
    <lineage>
        <taxon>Eukaryota</taxon>
        <taxon>Fungi</taxon>
        <taxon>Dikarya</taxon>
        <taxon>Ascomycota</taxon>
        <taxon>Pezizomycotina</taxon>
        <taxon>Sordariomycetes</taxon>
        <taxon>Hypocreomycetidae</taxon>
        <taxon>Hypocreales</taxon>
        <taxon>Cordycipitaceae</taxon>
        <taxon>Cordyceps</taxon>
    </lineage>
</organism>
<evidence type="ECO:0000313" key="2">
    <source>
        <dbReference type="Proteomes" id="UP000315783"/>
    </source>
</evidence>
<proteinExistence type="predicted"/>
<comment type="caution">
    <text evidence="1">The sequence shown here is derived from an EMBL/GenBank/DDBJ whole genome shotgun (WGS) entry which is preliminary data.</text>
</comment>
<protein>
    <submittedName>
        <fullName evidence="1">Uncharacterized protein</fullName>
    </submittedName>
</protein>
<sequence length="156" mass="17117">MNCSCPCLGTASDKVLSTGRIISNDCKENKDRTGSHGSCRRVSAPGSQEVRLGARTRLIRLRQITHGPFSILISRLPVMDTCRQAGIHRQDKEKKKEKCNSYIGGGWRGSAHLGHRTCPHTKSSWLGAQSCTAQEADRRIACLPARLPAYGVTCRL</sequence>